<feature type="domain" description="Strictosidine synthase conserved region" evidence="4">
    <location>
        <begin position="208"/>
        <end position="286"/>
    </location>
</feature>
<dbReference type="RefSeq" id="XP_003881141.1">
    <property type="nucleotide sequence ID" value="XM_003881092.1"/>
</dbReference>
<dbReference type="Pfam" id="PF03088">
    <property type="entry name" value="Str_synth"/>
    <property type="match status" value="1"/>
</dbReference>
<proteinExistence type="inferred from homology"/>
<dbReference type="PANTHER" id="PTHR10426">
    <property type="entry name" value="STRICTOSIDINE SYNTHASE-RELATED"/>
    <property type="match status" value="1"/>
</dbReference>
<keyword evidence="6" id="KW-1185">Reference proteome</keyword>
<dbReference type="eggNOG" id="KOG1520">
    <property type="taxonomic scope" value="Eukaryota"/>
</dbReference>
<keyword evidence="2" id="KW-0597">Phosphoprotein</keyword>
<dbReference type="AlphaFoldDB" id="F0VBX4"/>
<organism evidence="5 6">
    <name type="scientific">Neospora caninum (strain Liverpool)</name>
    <dbReference type="NCBI Taxonomy" id="572307"/>
    <lineage>
        <taxon>Eukaryota</taxon>
        <taxon>Sar</taxon>
        <taxon>Alveolata</taxon>
        <taxon>Apicomplexa</taxon>
        <taxon>Conoidasida</taxon>
        <taxon>Coccidia</taxon>
        <taxon>Eucoccidiorida</taxon>
        <taxon>Eimeriorina</taxon>
        <taxon>Sarcocystidae</taxon>
        <taxon>Neospora</taxon>
    </lineage>
</organism>
<dbReference type="EMBL" id="FR823385">
    <property type="protein sequence ID" value="CBZ51108.1"/>
    <property type="molecule type" value="Genomic_DNA"/>
</dbReference>
<dbReference type="GO" id="GO:0016787">
    <property type="term" value="F:hydrolase activity"/>
    <property type="evidence" value="ECO:0007669"/>
    <property type="project" value="TreeGrafter"/>
</dbReference>
<evidence type="ECO:0000313" key="6">
    <source>
        <dbReference type="Proteomes" id="UP000007494"/>
    </source>
</evidence>
<evidence type="ECO:0000256" key="2">
    <source>
        <dbReference type="ARBA" id="ARBA00022553"/>
    </source>
</evidence>
<dbReference type="GeneID" id="13440094"/>
<dbReference type="PANTHER" id="PTHR10426:SF88">
    <property type="entry name" value="ADIPOCYTE PLASMA MEMBRANE-ASSOCIATED PROTEIN HEMOMUCIN-RELATED"/>
    <property type="match status" value="1"/>
</dbReference>
<dbReference type="OrthoDB" id="5307922at2759"/>
<evidence type="ECO:0000256" key="1">
    <source>
        <dbReference type="ARBA" id="ARBA00009191"/>
    </source>
</evidence>
<evidence type="ECO:0000313" key="5">
    <source>
        <dbReference type="EMBL" id="CBZ51108.1"/>
    </source>
</evidence>
<name>F0VBX4_NEOCL</name>
<reference evidence="6" key="1">
    <citation type="journal article" date="2012" name="PLoS Pathog.">
        <title>Comparative genomics of the apicomplexan parasites Toxoplasma gondii and Neospora caninum: Coccidia differing in host range and transmission strategy.</title>
        <authorList>
            <person name="Reid A.J."/>
            <person name="Vermont S.J."/>
            <person name="Cotton J.A."/>
            <person name="Harris D."/>
            <person name="Hill-Cawthorne G.A."/>
            <person name="Konen-Waisman S."/>
            <person name="Latham S.M."/>
            <person name="Mourier T."/>
            <person name="Norton R."/>
            <person name="Quail M.A."/>
            <person name="Sanders M."/>
            <person name="Shanmugam D."/>
            <person name="Sohal A."/>
            <person name="Wasmuth J.D."/>
            <person name="Brunk B."/>
            <person name="Grigg M.E."/>
            <person name="Howard J.C."/>
            <person name="Parkinson J."/>
            <person name="Roos D.S."/>
            <person name="Trees A.J."/>
            <person name="Berriman M."/>
            <person name="Pain A."/>
            <person name="Wastling J.M."/>
        </authorList>
    </citation>
    <scope>NUCLEOTIDE SEQUENCE [LARGE SCALE GENOMIC DNA]</scope>
    <source>
        <strain evidence="6">Liverpool</strain>
    </source>
</reference>
<evidence type="ECO:0000259" key="4">
    <source>
        <dbReference type="Pfam" id="PF03088"/>
    </source>
</evidence>
<dbReference type="InParanoid" id="F0VBX4"/>
<dbReference type="SUPFAM" id="SSF63829">
    <property type="entry name" value="Calcium-dependent phosphotriesterase"/>
    <property type="match status" value="1"/>
</dbReference>
<gene>
    <name evidence="5" type="ORF">NCLIV_041830</name>
</gene>
<dbReference type="InterPro" id="IPR011042">
    <property type="entry name" value="6-blade_b-propeller_TolB-like"/>
</dbReference>
<evidence type="ECO:0000256" key="3">
    <source>
        <dbReference type="ARBA" id="ARBA00023180"/>
    </source>
</evidence>
<dbReference type="InterPro" id="IPR018119">
    <property type="entry name" value="Strictosidine_synth_cons-reg"/>
</dbReference>
<protein>
    <submittedName>
        <fullName evidence="5">Os07g0543600 protein, related</fullName>
    </submittedName>
</protein>
<dbReference type="GO" id="GO:0012505">
    <property type="term" value="C:endomembrane system"/>
    <property type="evidence" value="ECO:0007669"/>
    <property type="project" value="TreeGrafter"/>
</dbReference>
<keyword evidence="3" id="KW-0325">Glycoprotein</keyword>
<accession>F0VBX4</accession>
<dbReference type="Proteomes" id="UP000007494">
    <property type="component" value="Chromosome IX"/>
</dbReference>
<dbReference type="Gene3D" id="2.120.10.30">
    <property type="entry name" value="TolB, C-terminal domain"/>
    <property type="match status" value="1"/>
</dbReference>
<sequence length="460" mass="50675">MKFVAVLFPVAVAVLLDTLFYASSGRKHLLDSLFRTVDDTEPAKEWLTLRKTLKLDDVKVLEYGGAVQVKLNTMHRFDLRSHPFCTVKQRIVKLLSDDDYVDIACLGSNCGGKCDLAAAKKKQKEGKNLSPNSCSRPLGLQFLDPEAAAAGTDKTLLVCDVFRGLLKVHVPPGQYRRDRHEPSHFDVLLSEADGKRPYFSNALLKHGDYVYFTDSSQSNNFGTKGRIILEPEPTGRLLEFNLKTKRATVVLERLAFPNGLAFTPSRDAILMVETKTRSIKKIHIAGPRKGQVKVWASDLPFVPDNITELPNGLGYIVGSAFVKKFPSSIQVSSPSVALSILKALHRRVANGLFFTHLQTVGEILYPLTEFEAFSVALDWLLTHLGGGGHLFHLDTQGTVRRWISLPRECSAVSEGFVASWGKFPSAGSVELSDVSHFLLAGSFAKNGICKIPLSALVDPK</sequence>
<comment type="similarity">
    <text evidence="1">Belongs to the strictosidine synthase family.</text>
</comment>
<dbReference type="OMA" id="YVDIACL"/>
<dbReference type="VEuPathDB" id="ToxoDB:NCLIV_041830"/>